<keyword evidence="2" id="KW-0812">Transmembrane</keyword>
<dbReference type="AlphaFoldDB" id="A0A1I4FL46"/>
<protein>
    <submittedName>
        <fullName evidence="3">TATA element modulatory factor 1 DNA binding</fullName>
    </submittedName>
</protein>
<feature type="transmembrane region" description="Helical" evidence="2">
    <location>
        <begin position="6"/>
        <end position="24"/>
    </location>
</feature>
<keyword evidence="2" id="KW-1133">Transmembrane helix</keyword>
<proteinExistence type="predicted"/>
<dbReference type="Proteomes" id="UP000199006">
    <property type="component" value="Unassembled WGS sequence"/>
</dbReference>
<evidence type="ECO:0000313" key="3">
    <source>
        <dbReference type="EMBL" id="SFL18622.1"/>
    </source>
</evidence>
<dbReference type="PANTHER" id="PTHR18937">
    <property type="entry name" value="STRUCTURAL MAINTENANCE OF CHROMOSOMES SMC FAMILY MEMBER"/>
    <property type="match status" value="1"/>
</dbReference>
<feature type="transmembrane region" description="Helical" evidence="2">
    <location>
        <begin position="45"/>
        <end position="70"/>
    </location>
</feature>
<evidence type="ECO:0000256" key="2">
    <source>
        <dbReference type="SAM" id="Phobius"/>
    </source>
</evidence>
<dbReference type="RefSeq" id="WP_089858873.1">
    <property type="nucleotide sequence ID" value="NZ_FOTI01000003.1"/>
</dbReference>
<dbReference type="STRING" id="29563.SAMN02983006_00417"/>
<gene>
    <name evidence="3" type="ORF">SAMN02983006_00417</name>
</gene>
<sequence>MKAINAFVIIAMVVFLSGLIAFIGDRIGLKMGKKRVSLFGLRPRYSSIIITIITGILIAVISITILLGIYSELRHALFNINDVLSRLESLNQQLAERDQELTARNKELAAKDDQLTKLQNEIDSKEQVIEEKENELAAREKEIAKRDQEIAAVEAELKNLSANRKELQARITELNSQRDDLEKQITDLKSQTADLNEQIANLESDYDRLREVANQLQAGVIYYMGEDMVYQKGDIVYTDVLTGGRSEQSTISALNKYLQAANEVAKQNEIEVNQETGMALRLQTEDILNAARIIYNMDPGSRVIVSLVARVNVPKNDWLYANFQLHEDFIVFEKDSLIGSKQIVAGQSSSEIENSLRSLLQEINEKAINQGLLPDNSGQVGSINFSEFYDILNQVKAAEKKVTVKVYAKTAIWREDRLTDNINFKLE</sequence>
<dbReference type="InterPro" id="IPR021435">
    <property type="entry name" value="DUF3084"/>
</dbReference>
<keyword evidence="2" id="KW-0472">Membrane</keyword>
<name>A0A1I4FL46_9FIRM</name>
<evidence type="ECO:0000256" key="1">
    <source>
        <dbReference type="SAM" id="Coils"/>
    </source>
</evidence>
<keyword evidence="4" id="KW-1185">Reference proteome</keyword>
<dbReference type="EMBL" id="FOTI01000003">
    <property type="protein sequence ID" value="SFL18622.1"/>
    <property type="molecule type" value="Genomic_DNA"/>
</dbReference>
<dbReference type="SUPFAM" id="SSF57997">
    <property type="entry name" value="Tropomyosin"/>
    <property type="match status" value="1"/>
</dbReference>
<keyword evidence="1" id="KW-0175">Coiled coil</keyword>
<evidence type="ECO:0000313" key="4">
    <source>
        <dbReference type="Proteomes" id="UP000199006"/>
    </source>
</evidence>
<reference evidence="3 4" key="1">
    <citation type="submission" date="2016-10" db="EMBL/GenBank/DDBJ databases">
        <authorList>
            <person name="de Groot N.N."/>
        </authorList>
    </citation>
    <scope>NUCLEOTIDE SEQUENCE [LARGE SCALE GENOMIC DNA]</scope>
    <source>
        <strain evidence="3 4">ATCC 51327</strain>
    </source>
</reference>
<organism evidence="3 4">
    <name type="scientific">Halanaerobium salsuginis</name>
    <dbReference type="NCBI Taxonomy" id="29563"/>
    <lineage>
        <taxon>Bacteria</taxon>
        <taxon>Bacillati</taxon>
        <taxon>Bacillota</taxon>
        <taxon>Clostridia</taxon>
        <taxon>Halanaerobiales</taxon>
        <taxon>Halanaerobiaceae</taxon>
        <taxon>Halanaerobium</taxon>
    </lineage>
</organism>
<dbReference type="OrthoDB" id="9812848at2"/>
<dbReference type="Pfam" id="PF11283">
    <property type="entry name" value="DUF3084"/>
    <property type="match status" value="1"/>
</dbReference>
<accession>A0A1I4FL46</accession>
<dbReference type="Gene3D" id="1.10.287.1490">
    <property type="match status" value="1"/>
</dbReference>
<feature type="coiled-coil region" evidence="1">
    <location>
        <begin position="80"/>
        <end position="219"/>
    </location>
</feature>